<feature type="transmembrane region" description="Helical" evidence="1">
    <location>
        <begin position="343"/>
        <end position="365"/>
    </location>
</feature>
<feature type="transmembrane region" description="Helical" evidence="1">
    <location>
        <begin position="217"/>
        <end position="238"/>
    </location>
</feature>
<feature type="transmembrane region" description="Helical" evidence="1">
    <location>
        <begin position="307"/>
        <end position="331"/>
    </location>
</feature>
<dbReference type="Proteomes" id="UP000295367">
    <property type="component" value="Unassembled WGS sequence"/>
</dbReference>
<feature type="transmembrane region" description="Helical" evidence="1">
    <location>
        <begin position="56"/>
        <end position="81"/>
    </location>
</feature>
<dbReference type="OrthoDB" id="9770040at2"/>
<gene>
    <name evidence="2" type="ORF">EDC63_1161</name>
</gene>
<dbReference type="AlphaFoldDB" id="A0A4R3XWN9"/>
<feature type="transmembrane region" description="Helical" evidence="1">
    <location>
        <begin position="118"/>
        <end position="141"/>
    </location>
</feature>
<keyword evidence="3" id="KW-1185">Reference proteome</keyword>
<dbReference type="RefSeq" id="WP_124947102.1">
    <property type="nucleotide sequence ID" value="NZ_BHVT01000065.1"/>
</dbReference>
<sequence length="412" mass="46431">MNPQSTTWRNFTAAPHRVMFLAGAVQGIATILWWLIDLSGRYGIGPQLGTWTLPSIWAHAYLMIYGFFPFFIFGFLFTTYPSWMYGEKVSARYYVPAFLLMAGGVVLFYVGMIAGLSVMAAGVMLMMAGWGIALYALLRIFINASHPDKRHPLVTTIALIMGWMGMGGMLLWLVADYNWALDFARIGGIWFFLLPVFMTVSHRMIPFFSSKVIDHYVVVRPYWVLWLMLICSVGHGVLQFAGAYAYQWLFDLPLSIAALVLTYLWGIHRSFKNRLLAVLHVAFFWLGIAIALYATQSIAMFLSGGEVFLFGLAPLHALTIGFFATMMLGMVSRVTLGHSGHPLVADLVTSIFFWGFQLVTLLRVLPDLLMVANSHISYAYLLAAIVWLMSFVPWVFKYAPNYWRPRADGKPG</sequence>
<keyword evidence="1" id="KW-0472">Membrane</keyword>
<reference evidence="2 3" key="1">
    <citation type="submission" date="2019-03" db="EMBL/GenBank/DDBJ databases">
        <title>Genomic Encyclopedia of Type Strains, Phase IV (KMG-IV): sequencing the most valuable type-strain genomes for metagenomic binning, comparative biology and taxonomic classification.</title>
        <authorList>
            <person name="Goeker M."/>
        </authorList>
    </citation>
    <scope>NUCLEOTIDE SEQUENCE [LARGE SCALE GENOMIC DNA]</scope>
    <source>
        <strain evidence="2 3">DSM 100309</strain>
    </source>
</reference>
<dbReference type="EMBL" id="SMCO01000016">
    <property type="protein sequence ID" value="TCV83251.1"/>
    <property type="molecule type" value="Genomic_DNA"/>
</dbReference>
<accession>A0A4R3XWN9</accession>
<feature type="transmembrane region" description="Helical" evidence="1">
    <location>
        <begin position="153"/>
        <end position="175"/>
    </location>
</feature>
<name>A0A4R3XWN9_9PROT</name>
<comment type="caution">
    <text evidence="2">The sequence shown here is derived from an EMBL/GenBank/DDBJ whole genome shotgun (WGS) entry which is preliminary data.</text>
</comment>
<proteinExistence type="predicted"/>
<keyword evidence="1" id="KW-0812">Transmembrane</keyword>
<feature type="transmembrane region" description="Helical" evidence="1">
    <location>
        <begin position="18"/>
        <end position="36"/>
    </location>
</feature>
<feature type="transmembrane region" description="Helical" evidence="1">
    <location>
        <begin position="93"/>
        <end position="112"/>
    </location>
</feature>
<feature type="transmembrane region" description="Helical" evidence="1">
    <location>
        <begin position="244"/>
        <end position="265"/>
    </location>
</feature>
<feature type="transmembrane region" description="Helical" evidence="1">
    <location>
        <begin position="377"/>
        <end position="396"/>
    </location>
</feature>
<feature type="transmembrane region" description="Helical" evidence="1">
    <location>
        <begin position="187"/>
        <end position="205"/>
    </location>
</feature>
<feature type="transmembrane region" description="Helical" evidence="1">
    <location>
        <begin position="277"/>
        <end position="295"/>
    </location>
</feature>
<evidence type="ECO:0000313" key="2">
    <source>
        <dbReference type="EMBL" id="TCV83251.1"/>
    </source>
</evidence>
<keyword evidence="1" id="KW-1133">Transmembrane helix</keyword>
<organism evidence="2 3">
    <name type="scientific">Sulfurirhabdus autotrophica</name>
    <dbReference type="NCBI Taxonomy" id="1706046"/>
    <lineage>
        <taxon>Bacteria</taxon>
        <taxon>Pseudomonadati</taxon>
        <taxon>Pseudomonadota</taxon>
        <taxon>Betaproteobacteria</taxon>
        <taxon>Nitrosomonadales</taxon>
        <taxon>Sulfuricellaceae</taxon>
        <taxon>Sulfurirhabdus</taxon>
    </lineage>
</organism>
<dbReference type="Pfam" id="PF05940">
    <property type="entry name" value="NnrS"/>
    <property type="match status" value="1"/>
</dbReference>
<evidence type="ECO:0000256" key="1">
    <source>
        <dbReference type="SAM" id="Phobius"/>
    </source>
</evidence>
<dbReference type="InterPro" id="IPR010266">
    <property type="entry name" value="NnrS"/>
</dbReference>
<evidence type="ECO:0000313" key="3">
    <source>
        <dbReference type="Proteomes" id="UP000295367"/>
    </source>
</evidence>
<protein>
    <submittedName>
        <fullName evidence="2">Uncharacterized protein involved in response to NO</fullName>
    </submittedName>
</protein>